<evidence type="ECO:0000259" key="4">
    <source>
        <dbReference type="PROSITE" id="PS51181"/>
    </source>
</evidence>
<feature type="region of interest" description="Disordered" evidence="2">
    <location>
        <begin position="403"/>
        <end position="563"/>
    </location>
</feature>
<comment type="caution">
    <text evidence="5">The sequence shown here is derived from an EMBL/GenBank/DDBJ whole genome shotgun (WGS) entry which is preliminary data.</text>
</comment>
<sequence length="563" mass="61869">MSSPPPSTQPPSWFTSLNLTQVASTVTSVASTVASSASKLEIPSQLTSLKDAASSLKDSLSSPPPSTEPFLNIPSLNSLSLTYITSHLLTCSYPHPPLSLSLHHLLLLRHPNHLIYNLSETPYPPSTPLSNYVECTFPGHPCPGLKLMAVMCMSWGDFFKGAEEGTDKVLVVHCLTGGGRTITSIVSLLTYTLTFPSTSSSLTYVLSLLKKTKKKDILPTQHRYMGYIDKLLNGVYPSTRERGLRKITCMNVRSTFNNNMRGRCYLQIFKDSKCLRTIKAEEEGEVWENEGCTFRMEEFWVKGDVLIRLRHVHPETKVRETVWRVGFHVGYVNVGREGGGIRLGKESLDGGRGEESVTLEFGGERGGEDEEEKETFKEFNRRKGGGGIGNIRKVKKKKEFNIGGSAASQQQPPVSSQIEIGGGKEEEEADELMEMMREVGIKGSESADEDEEDDEEEEDVESNVEQKVKVEQPPPAPAPEPVPVEVESEIEVEQPPTTTTTSTTQPPPSPIVNTPPQPPPAGSDSDSDSSLLNKISNITSQQSESESDSDLGDLDELESYFKS</sequence>
<feature type="domain" description="Tyrosine specific protein phosphatases" evidence="3">
    <location>
        <begin position="163"/>
        <end position="224"/>
    </location>
</feature>
<dbReference type="InterPro" id="IPR000387">
    <property type="entry name" value="Tyr_Pase_dom"/>
</dbReference>
<keyword evidence="6" id="KW-1185">Reference proteome</keyword>
<accession>A0A9W6ZE49</accession>
<evidence type="ECO:0000259" key="3">
    <source>
        <dbReference type="PROSITE" id="PS50056"/>
    </source>
</evidence>
<feature type="compositionally biased region" description="Acidic residues" evidence="2">
    <location>
        <begin position="545"/>
        <end position="563"/>
    </location>
</feature>
<dbReference type="InterPro" id="IPR029021">
    <property type="entry name" value="Prot-tyrosine_phosphatase-like"/>
</dbReference>
<protein>
    <submittedName>
        <fullName evidence="5">Uncharacterized protein</fullName>
    </submittedName>
</protein>
<dbReference type="Gene3D" id="2.60.40.1110">
    <property type="match status" value="1"/>
</dbReference>
<dbReference type="GO" id="GO:0005829">
    <property type="term" value="C:cytosol"/>
    <property type="evidence" value="ECO:0007669"/>
    <property type="project" value="TreeGrafter"/>
</dbReference>
<evidence type="ECO:0000313" key="5">
    <source>
        <dbReference type="EMBL" id="GMH49418.1"/>
    </source>
</evidence>
<feature type="compositionally biased region" description="Acidic residues" evidence="2">
    <location>
        <begin position="446"/>
        <end position="462"/>
    </location>
</feature>
<dbReference type="PROSITE" id="PS51181">
    <property type="entry name" value="PPASE_TENSIN"/>
    <property type="match status" value="1"/>
</dbReference>
<feature type="compositionally biased region" description="Low complexity" evidence="2">
    <location>
        <begin position="493"/>
        <end position="504"/>
    </location>
</feature>
<feature type="compositionally biased region" description="Low complexity" evidence="2">
    <location>
        <begin position="405"/>
        <end position="419"/>
    </location>
</feature>
<keyword evidence="1" id="KW-0378">Hydrolase</keyword>
<organism evidence="5 6">
    <name type="scientific">Triparma verrucosa</name>
    <dbReference type="NCBI Taxonomy" id="1606542"/>
    <lineage>
        <taxon>Eukaryota</taxon>
        <taxon>Sar</taxon>
        <taxon>Stramenopiles</taxon>
        <taxon>Ochrophyta</taxon>
        <taxon>Bolidophyceae</taxon>
        <taxon>Parmales</taxon>
        <taxon>Triparmaceae</taxon>
        <taxon>Triparma</taxon>
    </lineage>
</organism>
<feature type="compositionally biased region" description="Polar residues" evidence="2">
    <location>
        <begin position="531"/>
        <end position="542"/>
    </location>
</feature>
<dbReference type="AlphaFoldDB" id="A0A9W6ZE49"/>
<dbReference type="PROSITE" id="PS50056">
    <property type="entry name" value="TYR_PHOSPHATASE_2"/>
    <property type="match status" value="1"/>
</dbReference>
<name>A0A9W6ZE49_9STRA</name>
<gene>
    <name evidence="5" type="ORF">TrVE_jg4480</name>
</gene>
<feature type="compositionally biased region" description="Pro residues" evidence="2">
    <location>
        <begin position="472"/>
        <end position="482"/>
    </location>
</feature>
<dbReference type="Gene3D" id="3.90.190.10">
    <property type="entry name" value="Protein tyrosine phosphatase superfamily"/>
    <property type="match status" value="1"/>
</dbReference>
<dbReference type="Proteomes" id="UP001165160">
    <property type="component" value="Unassembled WGS sequence"/>
</dbReference>
<dbReference type="SUPFAM" id="SSF52799">
    <property type="entry name" value="(Phosphotyrosine protein) phosphatases II"/>
    <property type="match status" value="1"/>
</dbReference>
<feature type="domain" description="Phosphatase tensin-type" evidence="4">
    <location>
        <begin position="70"/>
        <end position="235"/>
    </location>
</feature>
<feature type="region of interest" description="Disordered" evidence="2">
    <location>
        <begin position="345"/>
        <end position="390"/>
    </location>
</feature>
<dbReference type="InterPro" id="IPR029023">
    <property type="entry name" value="Tensin_phosphatase"/>
</dbReference>
<evidence type="ECO:0000256" key="2">
    <source>
        <dbReference type="SAM" id="MobiDB-lite"/>
    </source>
</evidence>
<dbReference type="EMBL" id="BRXX01000596">
    <property type="protein sequence ID" value="GMH49418.1"/>
    <property type="molecule type" value="Genomic_DNA"/>
</dbReference>
<dbReference type="InterPro" id="IPR051281">
    <property type="entry name" value="Dual-spec_lipid-protein_phosph"/>
</dbReference>
<feature type="compositionally biased region" description="Pro residues" evidence="2">
    <location>
        <begin position="505"/>
        <end position="521"/>
    </location>
</feature>
<proteinExistence type="predicted"/>
<feature type="compositionally biased region" description="Basic and acidic residues" evidence="2">
    <location>
        <begin position="345"/>
        <end position="355"/>
    </location>
</feature>
<evidence type="ECO:0000256" key="1">
    <source>
        <dbReference type="ARBA" id="ARBA00022801"/>
    </source>
</evidence>
<reference evidence="6" key="1">
    <citation type="journal article" date="2023" name="Commun. Biol.">
        <title>Genome analysis of Parmales, the sister group of diatoms, reveals the evolutionary specialization of diatoms from phago-mixotrophs to photoautotrophs.</title>
        <authorList>
            <person name="Ban H."/>
            <person name="Sato S."/>
            <person name="Yoshikawa S."/>
            <person name="Yamada K."/>
            <person name="Nakamura Y."/>
            <person name="Ichinomiya M."/>
            <person name="Sato N."/>
            <person name="Blanc-Mathieu R."/>
            <person name="Endo H."/>
            <person name="Kuwata A."/>
            <person name="Ogata H."/>
        </authorList>
    </citation>
    <scope>NUCLEOTIDE SEQUENCE [LARGE SCALE GENOMIC DNA]</scope>
    <source>
        <strain evidence="6">NIES 3699</strain>
    </source>
</reference>
<dbReference type="GO" id="GO:0016314">
    <property type="term" value="F:phosphatidylinositol-3,4,5-trisphosphate 3-phosphatase activity"/>
    <property type="evidence" value="ECO:0007669"/>
    <property type="project" value="TreeGrafter"/>
</dbReference>
<evidence type="ECO:0000313" key="6">
    <source>
        <dbReference type="Proteomes" id="UP001165160"/>
    </source>
</evidence>
<dbReference type="PANTHER" id="PTHR12305:SF94">
    <property type="entry name" value="PHOSPHATIDYLINOSITOL-3,4,5-TRISPHOSPHATE 3-PHOSPHATASE"/>
    <property type="match status" value="1"/>
</dbReference>
<dbReference type="PANTHER" id="PTHR12305">
    <property type="entry name" value="PHOSPHATASE WITH HOMOLOGY TO TENSIN"/>
    <property type="match status" value="1"/>
</dbReference>